<evidence type="ECO:0000256" key="3">
    <source>
        <dbReference type="ARBA" id="ARBA00022490"/>
    </source>
</evidence>
<dbReference type="GO" id="GO:0034727">
    <property type="term" value="P:piecemeal microautophagy of the nucleus"/>
    <property type="evidence" value="ECO:0007669"/>
    <property type="project" value="TreeGrafter"/>
</dbReference>
<dbReference type="AlphaFoldDB" id="A0A9P6WF70"/>
<dbReference type="GO" id="GO:0030295">
    <property type="term" value="F:protein kinase activator activity"/>
    <property type="evidence" value="ECO:0007669"/>
    <property type="project" value="TreeGrafter"/>
</dbReference>
<proteinExistence type="inferred from homology"/>
<gene>
    <name evidence="9" type="primary">ATG17</name>
    <name evidence="9" type="ORF">C6P45_003040</name>
</gene>
<dbReference type="GO" id="GO:0060090">
    <property type="term" value="F:molecular adaptor activity"/>
    <property type="evidence" value="ECO:0007669"/>
    <property type="project" value="TreeGrafter"/>
</dbReference>
<dbReference type="GO" id="GO:0034045">
    <property type="term" value="C:phagophore assembly site membrane"/>
    <property type="evidence" value="ECO:0007669"/>
    <property type="project" value="UniProtKB-SubCell"/>
</dbReference>
<protein>
    <recommendedName>
        <fullName evidence="2 6">Autophagy-related protein 17</fullName>
    </recommendedName>
</protein>
<dbReference type="EMBL" id="PUHR01000003">
    <property type="protein sequence ID" value="KAG0672356.1"/>
    <property type="molecule type" value="Genomic_DNA"/>
</dbReference>
<evidence type="ECO:0000256" key="1">
    <source>
        <dbReference type="ARBA" id="ARBA00006259"/>
    </source>
</evidence>
<evidence type="ECO:0000313" key="9">
    <source>
        <dbReference type="EMBL" id="KAG0672356.1"/>
    </source>
</evidence>
<dbReference type="Pfam" id="PF04108">
    <property type="entry name" value="ATG17_like"/>
    <property type="match status" value="1"/>
</dbReference>
<evidence type="ECO:0000256" key="4">
    <source>
        <dbReference type="ARBA" id="ARBA00023006"/>
    </source>
</evidence>
<sequence>MSAEVIGSSTESAISVETYGEEINKYLNNATKTLLDAQTLANDMNIKLSEVKSKSTELLQRISKLKFLYNCIEKQTHFLLQIILRDNIGRKVIKEDWLQYVMVDLVKTMEFWSNKINEQIRKLSGIENTLVEIDSTNTASKHIRVLSDYISTEEANTLQEKLAEIPVIEKHISNIKLQYESMVRKINDKLVNKNLRELKQIFGDKFEHETDNNMLLLNEKYPEQLIQLEDDLINFFDSLTTHFDKCQLLKDYLENKGSGSNLDYTGFNELIIVVRNDDKELDSIFKSLCEIIKDMNDFIPEYLQLIHLKNAEQEEVHDKMSKLITNLARNSEYLSIFKDIIGLIDIYKTGCLKEIETTKELTDFYVNFEKSYESLLQEVQRRKDYANQMTQIIHECQNKLQKLNYEDQNQRQEFLRRNGNYLPENIWPDEINDLTPLYTLSYNVKKI</sequence>
<keyword evidence="7" id="KW-0175">Coiled coil</keyword>
<comment type="caution">
    <text evidence="9">The sequence shown here is derived from an EMBL/GenBank/DDBJ whole genome shotgun (WGS) entry which is preliminary data.</text>
</comment>
<dbReference type="PANTHER" id="PTHR28005:SF1">
    <property type="entry name" value="AUTOPHAGY-RELATED PROTEIN 17"/>
    <property type="match status" value="1"/>
</dbReference>
<dbReference type="InterPro" id="IPR045326">
    <property type="entry name" value="ATG17-like_dom"/>
</dbReference>
<dbReference type="InterPro" id="IPR007240">
    <property type="entry name" value="Atg17"/>
</dbReference>
<keyword evidence="4 6" id="KW-0072">Autophagy</keyword>
<feature type="coiled-coil region" evidence="7">
    <location>
        <begin position="386"/>
        <end position="413"/>
    </location>
</feature>
<evidence type="ECO:0000256" key="2">
    <source>
        <dbReference type="ARBA" id="ARBA00013806"/>
    </source>
</evidence>
<keyword evidence="10" id="KW-1185">Reference proteome</keyword>
<keyword evidence="5" id="KW-0472">Membrane</keyword>
<evidence type="ECO:0000256" key="7">
    <source>
        <dbReference type="SAM" id="Coils"/>
    </source>
</evidence>
<dbReference type="PANTHER" id="PTHR28005">
    <property type="entry name" value="AUTOPHAGY-RELATED PROTEIN 17"/>
    <property type="match status" value="1"/>
</dbReference>
<dbReference type="GO" id="GO:0000422">
    <property type="term" value="P:autophagy of mitochondrion"/>
    <property type="evidence" value="ECO:0007669"/>
    <property type="project" value="TreeGrafter"/>
</dbReference>
<dbReference type="GO" id="GO:1990316">
    <property type="term" value="C:Atg1/ULK1 kinase complex"/>
    <property type="evidence" value="ECO:0007669"/>
    <property type="project" value="TreeGrafter"/>
</dbReference>
<comment type="function">
    <text evidence="6">Autophagy-specific protein that functions in response to autophagy-inducing signals as a scaffold to recruit other ATG proteins to organize preautophagosomal structure (PAS) formation. Modulates the timing and magnitude of the autophagy response, such as the size of the sequestering vesicles. Plays particularly a role in pexophagy and nucleophagy.</text>
</comment>
<evidence type="ECO:0000259" key="8">
    <source>
        <dbReference type="Pfam" id="PF04108"/>
    </source>
</evidence>
<feature type="domain" description="Autophagy protein ATG17-like" evidence="8">
    <location>
        <begin position="33"/>
        <end position="422"/>
    </location>
</feature>
<evidence type="ECO:0000256" key="5">
    <source>
        <dbReference type="ARBA" id="ARBA00023136"/>
    </source>
</evidence>
<comment type="similarity">
    <text evidence="1 6">Belongs to the ATG17 family.</text>
</comment>
<keyword evidence="3 6" id="KW-0963">Cytoplasm</keyword>
<organism evidence="9 10">
    <name type="scientific">Maudiozyma exigua</name>
    <name type="common">Yeast</name>
    <name type="synonym">Kazachstania exigua</name>
    <dbReference type="NCBI Taxonomy" id="34358"/>
    <lineage>
        <taxon>Eukaryota</taxon>
        <taxon>Fungi</taxon>
        <taxon>Dikarya</taxon>
        <taxon>Ascomycota</taxon>
        <taxon>Saccharomycotina</taxon>
        <taxon>Saccharomycetes</taxon>
        <taxon>Saccharomycetales</taxon>
        <taxon>Saccharomycetaceae</taxon>
        <taxon>Maudiozyma</taxon>
    </lineage>
</organism>
<accession>A0A9P6WF70</accession>
<dbReference type="Proteomes" id="UP000750334">
    <property type="component" value="Unassembled WGS sequence"/>
</dbReference>
<evidence type="ECO:0000256" key="6">
    <source>
        <dbReference type="RuleBase" id="RU368080"/>
    </source>
</evidence>
<evidence type="ECO:0000313" key="10">
    <source>
        <dbReference type="Proteomes" id="UP000750334"/>
    </source>
</evidence>
<dbReference type="OrthoDB" id="1937984at2759"/>
<name>A0A9P6WF70_MAUEX</name>
<dbReference type="GO" id="GO:0000045">
    <property type="term" value="P:autophagosome assembly"/>
    <property type="evidence" value="ECO:0007669"/>
    <property type="project" value="TreeGrafter"/>
</dbReference>
<reference evidence="9 10" key="1">
    <citation type="submission" date="2020-11" db="EMBL/GenBank/DDBJ databases">
        <title>Kefir isolates.</title>
        <authorList>
            <person name="Marcisauskas S."/>
            <person name="Kim Y."/>
            <person name="Blasche S."/>
        </authorList>
    </citation>
    <scope>NUCLEOTIDE SEQUENCE [LARGE SCALE GENOMIC DNA]</scope>
    <source>
        <strain evidence="9 10">OG2</strain>
    </source>
</reference>
<comment type="subcellular location">
    <subcellularLocation>
        <location evidence="6">Cytoplasm</location>
    </subcellularLocation>
    <subcellularLocation>
        <location evidence="6">Preautophagosomal structure membrane</location>
        <topology evidence="6">Peripheral membrane protein</topology>
    </subcellularLocation>
</comment>